<evidence type="ECO:0000259" key="9">
    <source>
        <dbReference type="Pfam" id="PF03710"/>
    </source>
</evidence>
<feature type="domain" description="PII-uridylyltransferase/Glutamine-synthetase adenylyltransferase" evidence="10">
    <location>
        <begin position="354"/>
        <end position="499"/>
    </location>
</feature>
<reference evidence="11 12" key="1">
    <citation type="submission" date="2019-06" db="EMBL/GenBank/DDBJ databases">
        <title>Sequencing the genomes of 1000 actinobacteria strains.</title>
        <authorList>
            <person name="Klenk H.-P."/>
        </authorList>
    </citation>
    <scope>NUCLEOTIDE SEQUENCE [LARGE SCALE GENOMIC DNA]</scope>
    <source>
        <strain evidence="11 12">DSM 45015</strain>
    </source>
</reference>
<evidence type="ECO:0000256" key="8">
    <source>
        <dbReference type="SAM" id="MobiDB-lite"/>
    </source>
</evidence>
<evidence type="ECO:0000256" key="3">
    <source>
        <dbReference type="ARBA" id="ARBA00022741"/>
    </source>
</evidence>
<evidence type="ECO:0000256" key="7">
    <source>
        <dbReference type="HAMAP-Rule" id="MF_00802"/>
    </source>
</evidence>
<dbReference type="GO" id="GO:0005524">
    <property type="term" value="F:ATP binding"/>
    <property type="evidence" value="ECO:0007669"/>
    <property type="project" value="UniProtKB-UniRule"/>
</dbReference>
<feature type="region of interest" description="Disordered" evidence="8">
    <location>
        <begin position="136"/>
        <end position="155"/>
    </location>
</feature>
<dbReference type="InterPro" id="IPR043519">
    <property type="entry name" value="NT_sf"/>
</dbReference>
<dbReference type="GO" id="GO:0000287">
    <property type="term" value="F:magnesium ion binding"/>
    <property type="evidence" value="ECO:0007669"/>
    <property type="project" value="UniProtKB-UniRule"/>
</dbReference>
<keyword evidence="4 7" id="KW-0067">ATP-binding</keyword>
<dbReference type="NCBIfam" id="NF010707">
    <property type="entry name" value="PRK14109.1"/>
    <property type="match status" value="1"/>
</dbReference>
<dbReference type="CDD" id="cd05401">
    <property type="entry name" value="NT_GlnE_GlnD_like"/>
    <property type="match status" value="2"/>
</dbReference>
<feature type="domain" description="Glutamate-ammonia ligase adenylyltransferase repeated" evidence="9">
    <location>
        <begin position="604"/>
        <end position="839"/>
    </location>
</feature>
<evidence type="ECO:0000256" key="1">
    <source>
        <dbReference type="ARBA" id="ARBA00022679"/>
    </source>
</evidence>
<feature type="domain" description="Glutamate-ammonia ligase adenylyltransferase repeated" evidence="9">
    <location>
        <begin position="86"/>
        <end position="329"/>
    </location>
</feature>
<protein>
    <recommendedName>
        <fullName evidence="7">Bifunctional glutamine synthetase adenylyltransferase/adenylyl-removing enzyme</fullName>
    </recommendedName>
    <alternativeName>
        <fullName evidence="7">ATP:glutamine synthetase adenylyltransferase</fullName>
    </alternativeName>
    <alternativeName>
        <fullName evidence="7">ATase</fullName>
    </alternativeName>
    <domain>
        <recommendedName>
            <fullName evidence="7">Glutamine synthetase adenylyl-L-tyrosine phosphorylase</fullName>
            <ecNumber evidence="7">2.7.7.89</ecNumber>
        </recommendedName>
        <alternativeName>
            <fullName evidence="7">Adenylyl removase</fullName>
            <shortName evidence="7">AR</shortName>
            <shortName evidence="7">AT-N</shortName>
        </alternativeName>
    </domain>
    <domain>
        <recommendedName>
            <fullName evidence="7">Glutamine synthetase adenylyl transferase</fullName>
            <ecNumber evidence="7">2.7.7.42</ecNumber>
        </recommendedName>
        <alternativeName>
            <fullName evidence="7">Adenylyl transferase</fullName>
            <shortName evidence="7">AT</shortName>
            <shortName evidence="7">AT-C</shortName>
        </alternativeName>
    </domain>
</protein>
<comment type="caution">
    <text evidence="11">The sequence shown here is derived from an EMBL/GenBank/DDBJ whole genome shotgun (WGS) entry which is preliminary data.</text>
</comment>
<keyword evidence="5 7" id="KW-0460">Magnesium</keyword>
<dbReference type="HAMAP" id="MF_00802">
    <property type="entry name" value="GlnE"/>
    <property type="match status" value="1"/>
</dbReference>
<dbReference type="GO" id="GO:0005829">
    <property type="term" value="C:cytosol"/>
    <property type="evidence" value="ECO:0007669"/>
    <property type="project" value="TreeGrafter"/>
</dbReference>
<dbReference type="Gene3D" id="1.20.120.330">
    <property type="entry name" value="Nucleotidyltransferases domain 2"/>
    <property type="match status" value="2"/>
</dbReference>
<keyword evidence="3 7" id="KW-0547">Nucleotide-binding</keyword>
<dbReference type="GO" id="GO:0008882">
    <property type="term" value="F:[glutamate-ammonia-ligase] adenylyltransferase activity"/>
    <property type="evidence" value="ECO:0007669"/>
    <property type="project" value="UniProtKB-UniRule"/>
</dbReference>
<dbReference type="GO" id="GO:0000820">
    <property type="term" value="P:regulation of glutamine family amino acid metabolic process"/>
    <property type="evidence" value="ECO:0007669"/>
    <property type="project" value="UniProtKB-UniRule"/>
</dbReference>
<comment type="catalytic activity">
    <reaction evidence="7">
        <text>[glutamine synthetase]-O(4)-(5'-adenylyl)-L-tyrosine + phosphate = [glutamine synthetase]-L-tyrosine + ADP</text>
        <dbReference type="Rhea" id="RHEA:43716"/>
        <dbReference type="Rhea" id="RHEA-COMP:10660"/>
        <dbReference type="Rhea" id="RHEA-COMP:10661"/>
        <dbReference type="ChEBI" id="CHEBI:43474"/>
        <dbReference type="ChEBI" id="CHEBI:46858"/>
        <dbReference type="ChEBI" id="CHEBI:83624"/>
        <dbReference type="ChEBI" id="CHEBI:456216"/>
        <dbReference type="EC" id="2.7.7.89"/>
    </reaction>
</comment>
<evidence type="ECO:0000313" key="11">
    <source>
        <dbReference type="EMBL" id="TQN32076.1"/>
    </source>
</evidence>
<comment type="function">
    <text evidence="7">Involved in the regulation of glutamine synthetase GlnA, a key enzyme in the process to assimilate ammonia. When cellular nitrogen levels are high, the C-terminal adenylyl transferase (AT) inactivates GlnA by covalent transfer of an adenylyl group from ATP to specific tyrosine residue of GlnA, thus reducing its activity. Conversely, when nitrogen levels are low, the N-terminal adenylyl removase (AR) activates GlnA by removing the adenylyl group by phosphorolysis, increasing its activity. The regulatory region of GlnE binds the signal transduction protein PII (GlnB) which indicates the nitrogen status of the cell.</text>
</comment>
<dbReference type="Pfam" id="PF08335">
    <property type="entry name" value="GlnD_UR_UTase"/>
    <property type="match status" value="2"/>
</dbReference>
<dbReference type="AlphaFoldDB" id="A0A543NJU5"/>
<evidence type="ECO:0000256" key="6">
    <source>
        <dbReference type="ARBA" id="ARBA00023268"/>
    </source>
</evidence>
<sequence>MVVWERSSVTAGALARRGFGDGKRAERLLADAGLDLERDTGAVDALGAAADPDLALLGLSRLAESEPDPEALRAALREEPDLRDRLARVLGASVALTDHLVRHSGEWRELRGADSMRVPSAAELRAGMLHVVGADPDNTPAPVADAGSEDPDSRSHALRVGYRRRVLRLAARDLTGTGTLDTTSAELADLAAATLEAALAIARARLPQAAEQCRVAVIGMGKCGGRELNYVSDVDVVLVAEPTDAAPDEQAAMRAAAELASAMMRIPAETDGEGTLWQVDAALRPEGKNGPLVRPLHSHVAYYERWAKTWEFQALLKARPLAGDAELGRAYCDAVAPLVWAAAGKPNFVEDVQAMRRRVVAHIPASESGREIKLGEGGLRDIEFSVQLLQLVHGRGDTSLRCGGTLEALEALSAGGYVGRADAAGLCRAYRFLRRVEHLLQLYRLRRTHVLPDSTDEQGAQHLRRLGRALGFTADPTGELLAAWRQVAGEVRRLHEKLFYQPLLHAVARLPEDEVRLGHEQARDRLEALGFADPAGALRHLESLTSGVSRRAAIQRTLLPVMLGWFADAPDPDAGLLGFRQVSEALGTTPWYLRLLRDDVRVAERMATLLGTSRYVTELLLRAPESVAILADDADLVQRPAATLRAEADSALRRHDSAENAVAAVRALRRRELLRTATADLLGVAGVAEVGSALTTVTAVTVEAALRAAHARVAGEFGGELPTRLCVVAMGRFGGGELSYGSDADVVFVHEPRPGTGTATATEAANALVRELSRLLAMPAADPPLHLDTDLRPEGKNGPVVRTLDSYAAYYRNWAAVWESQALLRAAPVAGDSEVGERFVALADRLRYPQDGVSTTAVREIRRLKARMEAERLPRGADPTLHTKLGRGGLSDVEWAAQLLQLRHAHELPGLRTTGTLEVLDVAVSEGLLAAEDGATLATAWRLAAHVRGTVMLVRGKAGDSLPSNVRERSALAQALGYRQDEDTEGAAEQLVQDYRQATRRARAVMERVFYDD</sequence>
<keyword evidence="2 7" id="KW-0548">Nucleotidyltransferase</keyword>
<evidence type="ECO:0000256" key="2">
    <source>
        <dbReference type="ARBA" id="ARBA00022695"/>
    </source>
</evidence>
<dbReference type="Pfam" id="PF03710">
    <property type="entry name" value="GlnE"/>
    <property type="match status" value="2"/>
</dbReference>
<dbReference type="Gene3D" id="3.30.460.10">
    <property type="entry name" value="Beta Polymerase, domain 2"/>
    <property type="match status" value="2"/>
</dbReference>
<feature type="domain" description="PII-uridylyltransferase/Glutamine-synthetase adenylyltransferase" evidence="10">
    <location>
        <begin position="881"/>
        <end position="1010"/>
    </location>
</feature>
<dbReference type="Proteomes" id="UP000317422">
    <property type="component" value="Unassembled WGS sequence"/>
</dbReference>
<accession>A0A543NJU5</accession>
<dbReference type="EMBL" id="VFQC01000001">
    <property type="protein sequence ID" value="TQN32076.1"/>
    <property type="molecule type" value="Genomic_DNA"/>
</dbReference>
<name>A0A543NJU5_9ACTN</name>
<keyword evidence="6 7" id="KW-0511">Multifunctional enzyme</keyword>
<dbReference type="InterPro" id="IPR005190">
    <property type="entry name" value="GlnE_rpt_dom"/>
</dbReference>
<dbReference type="PANTHER" id="PTHR30621">
    <property type="entry name" value="GLUTAMINE SYNTHETASE ADENYLYLTRANSFERASE"/>
    <property type="match status" value="1"/>
</dbReference>
<evidence type="ECO:0000259" key="10">
    <source>
        <dbReference type="Pfam" id="PF08335"/>
    </source>
</evidence>
<keyword evidence="1 7" id="KW-0808">Transferase</keyword>
<evidence type="ECO:0000313" key="12">
    <source>
        <dbReference type="Proteomes" id="UP000317422"/>
    </source>
</evidence>
<dbReference type="SUPFAM" id="SSF81301">
    <property type="entry name" value="Nucleotidyltransferase"/>
    <property type="match status" value="2"/>
</dbReference>
<dbReference type="InterPro" id="IPR013546">
    <property type="entry name" value="PII_UdlTrfase/GS_AdlTrfase"/>
</dbReference>
<dbReference type="GO" id="GO:0047388">
    <property type="term" value="F:[glutamine synthetase]-adenylyl-L-tyrosine phosphorylase activity"/>
    <property type="evidence" value="ECO:0007669"/>
    <property type="project" value="UniProtKB-EC"/>
</dbReference>
<comment type="catalytic activity">
    <reaction evidence="7">
        <text>[glutamine synthetase]-L-tyrosine + ATP = [glutamine synthetase]-O(4)-(5'-adenylyl)-L-tyrosine + diphosphate</text>
        <dbReference type="Rhea" id="RHEA:18589"/>
        <dbReference type="Rhea" id="RHEA-COMP:10660"/>
        <dbReference type="Rhea" id="RHEA-COMP:10661"/>
        <dbReference type="ChEBI" id="CHEBI:30616"/>
        <dbReference type="ChEBI" id="CHEBI:33019"/>
        <dbReference type="ChEBI" id="CHEBI:46858"/>
        <dbReference type="ChEBI" id="CHEBI:83624"/>
        <dbReference type="EC" id="2.7.7.42"/>
    </reaction>
</comment>
<comment type="cofactor">
    <cofactor evidence="7">
        <name>Mg(2+)</name>
        <dbReference type="ChEBI" id="CHEBI:18420"/>
    </cofactor>
</comment>
<organism evidence="11 12">
    <name type="scientific">Haloactinospora alba</name>
    <dbReference type="NCBI Taxonomy" id="405555"/>
    <lineage>
        <taxon>Bacteria</taxon>
        <taxon>Bacillati</taxon>
        <taxon>Actinomycetota</taxon>
        <taxon>Actinomycetes</taxon>
        <taxon>Streptosporangiales</taxon>
        <taxon>Nocardiopsidaceae</taxon>
        <taxon>Haloactinospora</taxon>
    </lineage>
</organism>
<comment type="similarity">
    <text evidence="7">Belongs to the GlnE family.</text>
</comment>
<dbReference type="EC" id="2.7.7.42" evidence="7"/>
<evidence type="ECO:0000256" key="5">
    <source>
        <dbReference type="ARBA" id="ARBA00022842"/>
    </source>
</evidence>
<dbReference type="PANTHER" id="PTHR30621:SF0">
    <property type="entry name" value="BIFUNCTIONAL GLUTAMINE SYNTHETASE ADENYLYLTRANSFERASE_ADENYLYL-REMOVING ENZYME"/>
    <property type="match status" value="1"/>
</dbReference>
<keyword evidence="12" id="KW-1185">Reference proteome</keyword>
<proteinExistence type="inferred from homology"/>
<evidence type="ECO:0000256" key="4">
    <source>
        <dbReference type="ARBA" id="ARBA00022840"/>
    </source>
</evidence>
<gene>
    <name evidence="7" type="primary">glnE</name>
    <name evidence="11" type="ORF">FHX37_2002</name>
</gene>
<dbReference type="EC" id="2.7.7.89" evidence="7"/>
<feature type="region of interest" description="Adenylyl removase" evidence="7">
    <location>
        <begin position="1"/>
        <end position="503"/>
    </location>
</feature>
<keyword evidence="11" id="KW-0436">Ligase</keyword>
<dbReference type="InterPro" id="IPR023057">
    <property type="entry name" value="GlnE"/>
</dbReference>
<feature type="region of interest" description="Adenylyl transferase" evidence="7">
    <location>
        <begin position="511"/>
        <end position="1013"/>
    </location>
</feature>
<dbReference type="SUPFAM" id="SSF81593">
    <property type="entry name" value="Nucleotidyltransferase substrate binding subunit/domain"/>
    <property type="match status" value="2"/>
</dbReference>
<dbReference type="RefSeq" id="WP_246062221.1">
    <property type="nucleotide sequence ID" value="NZ_VFQC01000001.1"/>
</dbReference>
<dbReference type="GO" id="GO:0016874">
    <property type="term" value="F:ligase activity"/>
    <property type="evidence" value="ECO:0007669"/>
    <property type="project" value="UniProtKB-KW"/>
</dbReference>